<dbReference type="CDD" id="cd06222">
    <property type="entry name" value="RNase_H_like"/>
    <property type="match status" value="1"/>
</dbReference>
<dbReference type="Pfam" id="PF13456">
    <property type="entry name" value="RVT_3"/>
    <property type="match status" value="1"/>
</dbReference>
<dbReference type="GeneID" id="110757135"/>
<accession>A0A6P5SKV6</accession>
<dbReference type="Proteomes" id="UP000515124">
    <property type="component" value="Unplaced"/>
</dbReference>
<dbReference type="PANTHER" id="PTHR33116:SF86">
    <property type="entry name" value="REVERSE TRANSCRIPTASE DOMAIN-CONTAINING PROTEIN"/>
    <property type="match status" value="1"/>
</dbReference>
<dbReference type="InterPro" id="IPR002156">
    <property type="entry name" value="RNaseH_domain"/>
</dbReference>
<evidence type="ECO:0000313" key="3">
    <source>
        <dbReference type="RefSeq" id="XP_021814383.1"/>
    </source>
</evidence>
<dbReference type="SUPFAM" id="SSF53098">
    <property type="entry name" value="Ribonuclease H-like"/>
    <property type="match status" value="1"/>
</dbReference>
<dbReference type="KEGG" id="pavi:110757135"/>
<dbReference type="AlphaFoldDB" id="A0A6P5SKV6"/>
<dbReference type="InterPro" id="IPR036397">
    <property type="entry name" value="RNaseH_sf"/>
</dbReference>
<dbReference type="PANTHER" id="PTHR33116">
    <property type="entry name" value="REVERSE TRANSCRIPTASE ZINC-BINDING DOMAIN-CONTAINING PROTEIN-RELATED-RELATED"/>
    <property type="match status" value="1"/>
</dbReference>
<proteinExistence type="predicted"/>
<keyword evidence="2" id="KW-1185">Reference proteome</keyword>
<sequence length="387" mass="43216">MAGKEVLIKAIATAVPAYPMLCFKFPKVVCNEISSDIAKFWWGKLEGGNGIHWKSWKALCLAKGDGGLGFRDLEEFNLALLAKQSWRIISNPNALWVRILKARYYLDCEFKDAILGHRPSWIWTSILEGRDALMGRARVQIMNGADTNIWGDNWIPDNGIITPITHVPHDAPQMVSDIINLHNRTWSLDRAQAVWFGSPMTLRIDTQSFSTLDVWLNNILDLRTESKMEKHDLLTMLSFFLWEIWKTRCKAIMEGYRIDPCKVVENAGKAKVEFQKVWRGNANSVTSHSPLNGEVCSWEPSLMGFVKVNIDGSWQSNGREAGVGVVIRNSTGEFLGGLAASRVGHSALEVEAEAAVMGLEFVANLGYISDVYVESDSKTLVDGIKGI</sequence>
<name>A0A6P5SKV6_PRUAV</name>
<dbReference type="PROSITE" id="PS50879">
    <property type="entry name" value="RNASE_H_1"/>
    <property type="match status" value="1"/>
</dbReference>
<evidence type="ECO:0000313" key="2">
    <source>
        <dbReference type="Proteomes" id="UP000515124"/>
    </source>
</evidence>
<dbReference type="RefSeq" id="XP_021814383.1">
    <property type="nucleotide sequence ID" value="XM_021958691.1"/>
</dbReference>
<evidence type="ECO:0000259" key="1">
    <source>
        <dbReference type="PROSITE" id="PS50879"/>
    </source>
</evidence>
<dbReference type="GO" id="GO:0003676">
    <property type="term" value="F:nucleic acid binding"/>
    <property type="evidence" value="ECO:0007669"/>
    <property type="project" value="InterPro"/>
</dbReference>
<feature type="domain" description="RNase H type-1" evidence="1">
    <location>
        <begin position="302"/>
        <end position="387"/>
    </location>
</feature>
<gene>
    <name evidence="3" type="primary">LOC110757135</name>
</gene>
<dbReference type="InterPro" id="IPR044730">
    <property type="entry name" value="RNase_H-like_dom_plant"/>
</dbReference>
<organism evidence="2 3">
    <name type="scientific">Prunus avium</name>
    <name type="common">Cherry</name>
    <name type="synonym">Cerasus avium</name>
    <dbReference type="NCBI Taxonomy" id="42229"/>
    <lineage>
        <taxon>Eukaryota</taxon>
        <taxon>Viridiplantae</taxon>
        <taxon>Streptophyta</taxon>
        <taxon>Embryophyta</taxon>
        <taxon>Tracheophyta</taxon>
        <taxon>Spermatophyta</taxon>
        <taxon>Magnoliopsida</taxon>
        <taxon>eudicotyledons</taxon>
        <taxon>Gunneridae</taxon>
        <taxon>Pentapetalae</taxon>
        <taxon>rosids</taxon>
        <taxon>fabids</taxon>
        <taxon>Rosales</taxon>
        <taxon>Rosaceae</taxon>
        <taxon>Amygdaloideae</taxon>
        <taxon>Amygdaleae</taxon>
        <taxon>Prunus</taxon>
    </lineage>
</organism>
<dbReference type="GO" id="GO:0004523">
    <property type="term" value="F:RNA-DNA hybrid ribonuclease activity"/>
    <property type="evidence" value="ECO:0007669"/>
    <property type="project" value="InterPro"/>
</dbReference>
<dbReference type="Gene3D" id="3.30.420.10">
    <property type="entry name" value="Ribonuclease H-like superfamily/Ribonuclease H"/>
    <property type="match status" value="1"/>
</dbReference>
<dbReference type="InterPro" id="IPR012337">
    <property type="entry name" value="RNaseH-like_sf"/>
</dbReference>
<protein>
    <submittedName>
        <fullName evidence="3">Uncharacterized protein LOC110757135</fullName>
    </submittedName>
</protein>
<reference evidence="3" key="1">
    <citation type="submission" date="2025-08" db="UniProtKB">
        <authorList>
            <consortium name="RefSeq"/>
        </authorList>
    </citation>
    <scope>IDENTIFICATION</scope>
</reference>